<organism evidence="2 3">
    <name type="scientific">Drechslerella stenobrocha 248</name>
    <dbReference type="NCBI Taxonomy" id="1043628"/>
    <lineage>
        <taxon>Eukaryota</taxon>
        <taxon>Fungi</taxon>
        <taxon>Dikarya</taxon>
        <taxon>Ascomycota</taxon>
        <taxon>Pezizomycotina</taxon>
        <taxon>Orbiliomycetes</taxon>
        <taxon>Orbiliales</taxon>
        <taxon>Orbiliaceae</taxon>
        <taxon>Drechslerella</taxon>
    </lineage>
</organism>
<dbReference type="InterPro" id="IPR036047">
    <property type="entry name" value="F-box-like_dom_sf"/>
</dbReference>
<evidence type="ECO:0000313" key="3">
    <source>
        <dbReference type="Proteomes" id="UP000024837"/>
    </source>
</evidence>
<keyword evidence="3" id="KW-1185">Reference proteome</keyword>
<accession>W7I7B7</accession>
<feature type="domain" description="F-box" evidence="1">
    <location>
        <begin position="87"/>
        <end position="135"/>
    </location>
</feature>
<dbReference type="SUPFAM" id="SSF81383">
    <property type="entry name" value="F-box domain"/>
    <property type="match status" value="1"/>
</dbReference>
<name>W7I7B7_9PEZI</name>
<dbReference type="PROSITE" id="PS50181">
    <property type="entry name" value="FBOX"/>
    <property type="match status" value="1"/>
</dbReference>
<evidence type="ECO:0000259" key="1">
    <source>
        <dbReference type="PROSITE" id="PS50181"/>
    </source>
</evidence>
<dbReference type="HOGENOM" id="CLU_1740497_0_0_1"/>
<evidence type="ECO:0000313" key="2">
    <source>
        <dbReference type="EMBL" id="EWC44870.1"/>
    </source>
</evidence>
<dbReference type="EMBL" id="KI966433">
    <property type="protein sequence ID" value="EWC44870.1"/>
    <property type="molecule type" value="Genomic_DNA"/>
</dbReference>
<gene>
    <name evidence="2" type="ORF">DRE_00929</name>
</gene>
<reference evidence="2 3" key="1">
    <citation type="submission" date="2013-05" db="EMBL/GenBank/DDBJ databases">
        <title>Drechslerella stenobrocha genome reveals carnivorous origination and mechanical trapping mechanism of predatory fungi.</title>
        <authorList>
            <person name="Liu X."/>
            <person name="Zhang W."/>
            <person name="Liu K."/>
        </authorList>
    </citation>
    <scope>NUCLEOTIDE SEQUENCE [LARGE SCALE GENOMIC DNA]</scope>
    <source>
        <strain evidence="2 3">248</strain>
    </source>
</reference>
<dbReference type="Pfam" id="PF00646">
    <property type="entry name" value="F-box"/>
    <property type="match status" value="1"/>
</dbReference>
<dbReference type="InterPro" id="IPR001810">
    <property type="entry name" value="F-box_dom"/>
</dbReference>
<dbReference type="Proteomes" id="UP000024837">
    <property type="component" value="Unassembled WGS sequence"/>
</dbReference>
<dbReference type="AlphaFoldDB" id="W7I7B7"/>
<proteinExistence type="predicted"/>
<sequence>MDTPATICSSIGPLIELKQLTSQLDKLLADGARECSNASETSAGKEMEICWTLAETARVKETLCEGVQSLGELTLPSKPSAGSQQIHYSFLNFPREIQREITAYLPGIDALRSLSNTCRNLFYLIRNDNHLWWYFHKRTGNPKYAQPKGS</sequence>
<protein>
    <recommendedName>
        <fullName evidence="1">F-box domain-containing protein</fullName>
    </recommendedName>
</protein>